<feature type="non-terminal residue" evidence="1">
    <location>
        <position position="68"/>
    </location>
</feature>
<feature type="non-terminal residue" evidence="1">
    <location>
        <position position="1"/>
    </location>
</feature>
<proteinExistence type="predicted"/>
<organism evidence="1 2">
    <name type="scientific">Smutsornis africanus</name>
    <name type="common">Double-banded courser</name>
    <name type="synonym">Rhinoptilus africanus</name>
    <dbReference type="NCBI Taxonomy" id="240209"/>
    <lineage>
        <taxon>Eukaryota</taxon>
        <taxon>Metazoa</taxon>
        <taxon>Chordata</taxon>
        <taxon>Craniata</taxon>
        <taxon>Vertebrata</taxon>
        <taxon>Euteleostomi</taxon>
        <taxon>Archelosauria</taxon>
        <taxon>Archosauria</taxon>
        <taxon>Dinosauria</taxon>
        <taxon>Saurischia</taxon>
        <taxon>Theropoda</taxon>
        <taxon>Coelurosauria</taxon>
        <taxon>Aves</taxon>
        <taxon>Neognathae</taxon>
        <taxon>Neoaves</taxon>
        <taxon>Charadriiformes</taxon>
        <taxon>Glareolidae</taxon>
        <taxon>Rhinoptilus</taxon>
    </lineage>
</organism>
<dbReference type="Proteomes" id="UP000525158">
    <property type="component" value="Unassembled WGS sequence"/>
</dbReference>
<keyword evidence="2" id="KW-1185">Reference proteome</keyword>
<dbReference type="Gene3D" id="1.10.510.10">
    <property type="entry name" value="Transferase(Phosphotransferase) domain 1"/>
    <property type="match status" value="1"/>
</dbReference>
<dbReference type="AlphaFoldDB" id="A0A7L1JEP7"/>
<comment type="caution">
    <text evidence="1">The sequence shown here is derived from an EMBL/GenBank/DDBJ whole genome shotgun (WGS) entry which is preliminary data.</text>
</comment>
<dbReference type="GO" id="GO:0016301">
    <property type="term" value="F:kinase activity"/>
    <property type="evidence" value="ECO:0007669"/>
    <property type="project" value="UniProtKB-KW"/>
</dbReference>
<protein>
    <submittedName>
        <fullName evidence="1">CDK2 kinase</fullName>
    </submittedName>
</protein>
<dbReference type="InterPro" id="IPR011009">
    <property type="entry name" value="Kinase-like_dom_sf"/>
</dbReference>
<reference evidence="1 2" key="1">
    <citation type="submission" date="2019-09" db="EMBL/GenBank/DDBJ databases">
        <title>Bird 10,000 Genomes (B10K) Project - Family phase.</title>
        <authorList>
            <person name="Zhang G."/>
        </authorList>
    </citation>
    <scope>NUCLEOTIDE SEQUENCE [LARGE SCALE GENOMIC DNA]</scope>
    <source>
        <strain evidence="1">B10K-DU-002-36</strain>
        <tissue evidence="1">Muscle</tissue>
    </source>
</reference>
<sequence length="68" mass="7847">QVTRKPLFPGDSEIDQLFQIFRTLGTPTEVTWPGVTQLPDYKTDFPQWARKEMEGIVPNLDQDGRDLL</sequence>
<evidence type="ECO:0000313" key="1">
    <source>
        <dbReference type="EMBL" id="NXN48310.1"/>
    </source>
</evidence>
<accession>A0A7L1JEP7</accession>
<evidence type="ECO:0000313" key="2">
    <source>
        <dbReference type="Proteomes" id="UP000525158"/>
    </source>
</evidence>
<keyword evidence="1" id="KW-0808">Transferase</keyword>
<keyword evidence="1" id="KW-0418">Kinase</keyword>
<dbReference type="SUPFAM" id="SSF56112">
    <property type="entry name" value="Protein kinase-like (PK-like)"/>
    <property type="match status" value="1"/>
</dbReference>
<gene>
    <name evidence="1" type="primary">Cdk2</name>
    <name evidence="1" type="ORF">RHIAFR_R15035</name>
</gene>
<dbReference type="EMBL" id="VXBO01024804">
    <property type="protein sequence ID" value="NXN48310.1"/>
    <property type="molecule type" value="Genomic_DNA"/>
</dbReference>
<name>A0A7L1JEP7_SMUAF</name>